<dbReference type="InterPro" id="IPR034904">
    <property type="entry name" value="FSCA_dom_sf"/>
</dbReference>
<dbReference type="Pfam" id="PF23451">
    <property type="entry name" value="Zn_ribbon_PaaD"/>
    <property type="match status" value="1"/>
</dbReference>
<evidence type="ECO:0000259" key="1">
    <source>
        <dbReference type="Pfam" id="PF01883"/>
    </source>
</evidence>
<evidence type="ECO:0000259" key="2">
    <source>
        <dbReference type="Pfam" id="PF23451"/>
    </source>
</evidence>
<proteinExistence type="predicted"/>
<dbReference type="InterPro" id="IPR011883">
    <property type="entry name" value="PaaD-like"/>
</dbReference>
<dbReference type="PANTHER" id="PTHR42831">
    <property type="entry name" value="FE-S PROTEIN MATURATION AUXILIARY FACTOR YITW"/>
    <property type="match status" value="1"/>
</dbReference>
<gene>
    <name evidence="3" type="primary">paaD</name>
    <name evidence="3" type="ORF">ACFOUW_25540</name>
</gene>
<name>A0ABV7YHE9_9ACTN</name>
<sequence>MSALTVAETVVDPELPMLTLADLGVLRSVDESAEGVVVTLTPTYLGCPALETMRADLVRALASAGYADVEVRTALHPAWSSDWISPAGKAKLAEAGIAPPGPAPRGPIPLTLTAPASNVACPRCASTRTEILSEFGSTACKALVRCRDCGEPFERVKEI</sequence>
<dbReference type="PANTHER" id="PTHR42831:SF3">
    <property type="entry name" value="1,2-PHENYLACETYL-COA EPOXIDASE, SUBUNIT D-RELATED"/>
    <property type="match status" value="1"/>
</dbReference>
<reference evidence="4" key="1">
    <citation type="journal article" date="2019" name="Int. J. Syst. Evol. Microbiol.">
        <title>The Global Catalogue of Microorganisms (GCM) 10K type strain sequencing project: providing services to taxonomists for standard genome sequencing and annotation.</title>
        <authorList>
            <consortium name="The Broad Institute Genomics Platform"/>
            <consortium name="The Broad Institute Genome Sequencing Center for Infectious Disease"/>
            <person name="Wu L."/>
            <person name="Ma J."/>
        </authorList>
    </citation>
    <scope>NUCLEOTIDE SEQUENCE [LARGE SCALE GENOMIC DNA]</scope>
    <source>
        <strain evidence="4">CGMCC 4.7241</strain>
    </source>
</reference>
<dbReference type="InterPro" id="IPR056572">
    <property type="entry name" value="Zn_ribbon_PaaD"/>
</dbReference>
<dbReference type="RefSeq" id="WP_307782258.1">
    <property type="nucleotide sequence ID" value="NZ_JAFBCM010000001.1"/>
</dbReference>
<dbReference type="Gene3D" id="3.30.300.130">
    <property type="entry name" value="Fe-S cluster assembly (FSCA)"/>
    <property type="match status" value="1"/>
</dbReference>
<dbReference type="Proteomes" id="UP001595699">
    <property type="component" value="Unassembled WGS sequence"/>
</dbReference>
<comment type="caution">
    <text evidence="3">The sequence shown here is derived from an EMBL/GenBank/DDBJ whole genome shotgun (WGS) entry which is preliminary data.</text>
</comment>
<feature type="domain" description="MIP18 family-like" evidence="1">
    <location>
        <begin position="8"/>
        <end position="71"/>
    </location>
</feature>
<accession>A0ABV7YHE9</accession>
<evidence type="ECO:0000313" key="3">
    <source>
        <dbReference type="EMBL" id="MFC3764224.1"/>
    </source>
</evidence>
<dbReference type="Pfam" id="PF01883">
    <property type="entry name" value="FeS_assembly_P"/>
    <property type="match status" value="1"/>
</dbReference>
<keyword evidence="4" id="KW-1185">Reference proteome</keyword>
<dbReference type="InterPro" id="IPR002744">
    <property type="entry name" value="MIP18-like"/>
</dbReference>
<dbReference type="InterPro" id="IPR052339">
    <property type="entry name" value="Fe-S_Maturation_MIP18"/>
</dbReference>
<protein>
    <submittedName>
        <fullName evidence="3">1,2-phenylacetyl-CoA epoxidase subunit PaaD</fullName>
    </submittedName>
</protein>
<organism evidence="3 4">
    <name type="scientific">Tenggerimyces flavus</name>
    <dbReference type="NCBI Taxonomy" id="1708749"/>
    <lineage>
        <taxon>Bacteria</taxon>
        <taxon>Bacillati</taxon>
        <taxon>Actinomycetota</taxon>
        <taxon>Actinomycetes</taxon>
        <taxon>Propionibacteriales</taxon>
        <taxon>Nocardioidaceae</taxon>
        <taxon>Tenggerimyces</taxon>
    </lineage>
</organism>
<dbReference type="EMBL" id="JBHRZH010000023">
    <property type="protein sequence ID" value="MFC3764224.1"/>
    <property type="molecule type" value="Genomic_DNA"/>
</dbReference>
<feature type="domain" description="PaaD zinc beta ribbon" evidence="2">
    <location>
        <begin position="111"/>
        <end position="157"/>
    </location>
</feature>
<dbReference type="SUPFAM" id="SSF117916">
    <property type="entry name" value="Fe-S cluster assembly (FSCA) domain-like"/>
    <property type="match status" value="1"/>
</dbReference>
<evidence type="ECO:0000313" key="4">
    <source>
        <dbReference type="Proteomes" id="UP001595699"/>
    </source>
</evidence>
<dbReference type="NCBIfam" id="TIGR02159">
    <property type="entry name" value="PA_CoA_Oxy4"/>
    <property type="match status" value="1"/>
</dbReference>